<dbReference type="KEGG" id="woc:BA177_16420"/>
<dbReference type="EMBL" id="CP016268">
    <property type="protein sequence ID" value="ANO52558.1"/>
    <property type="molecule type" value="Genomic_DNA"/>
</dbReference>
<dbReference type="GO" id="GO:0005506">
    <property type="term" value="F:iron ion binding"/>
    <property type="evidence" value="ECO:0007669"/>
    <property type="project" value="InterPro"/>
</dbReference>
<reference evidence="9 10" key="1">
    <citation type="submission" date="2016-06" db="EMBL/GenBank/DDBJ databases">
        <title>Complete genome sequence of a deep-branching marine Gamma Proteobacterium Woeseia oceani type strain XK5.</title>
        <authorList>
            <person name="Mu D."/>
            <person name="Du Z."/>
        </authorList>
    </citation>
    <scope>NUCLEOTIDE SEQUENCE [LARGE SCALE GENOMIC DNA]</scope>
    <source>
        <strain evidence="9 10">XK5</strain>
    </source>
</reference>
<dbReference type="SUPFAM" id="SSF57802">
    <property type="entry name" value="Rubredoxin-like"/>
    <property type="match status" value="1"/>
</dbReference>
<dbReference type="Pfam" id="PF00301">
    <property type="entry name" value="Rubredoxin"/>
    <property type="match status" value="1"/>
</dbReference>
<evidence type="ECO:0000256" key="4">
    <source>
        <dbReference type="ARBA" id="ARBA00022723"/>
    </source>
</evidence>
<protein>
    <recommendedName>
        <fullName evidence="8">Rubredoxin-like domain-containing protein</fullName>
    </recommendedName>
</protein>
<dbReference type="AlphaFoldDB" id="A0A193LJE8"/>
<dbReference type="PROSITE" id="PS50903">
    <property type="entry name" value="RUBREDOXIN_LIKE"/>
    <property type="match status" value="1"/>
</dbReference>
<sequence length="76" mass="8355">MDSSTAVRGSGPAPDTGEPFRAWICPVDCFVYEERDGVPELGIEPGTRWQDLPCDWSCPMCGEHRAGFEPVAALER</sequence>
<dbReference type="GO" id="GO:0043448">
    <property type="term" value="P:alkane catabolic process"/>
    <property type="evidence" value="ECO:0007669"/>
    <property type="project" value="TreeGrafter"/>
</dbReference>
<evidence type="ECO:0000256" key="6">
    <source>
        <dbReference type="ARBA" id="ARBA00023004"/>
    </source>
</evidence>
<dbReference type="InterPro" id="IPR024934">
    <property type="entry name" value="Rubredoxin-like_dom"/>
</dbReference>
<dbReference type="Proteomes" id="UP000092695">
    <property type="component" value="Chromosome"/>
</dbReference>
<accession>A0A193LJE8</accession>
<comment type="similarity">
    <text evidence="2">Belongs to the rubredoxin family.</text>
</comment>
<evidence type="ECO:0000313" key="9">
    <source>
        <dbReference type="EMBL" id="ANO52558.1"/>
    </source>
</evidence>
<keyword evidence="4" id="KW-0479">Metal-binding</keyword>
<keyword evidence="3" id="KW-0813">Transport</keyword>
<feature type="domain" description="Rubredoxin-like" evidence="8">
    <location>
        <begin position="20"/>
        <end position="71"/>
    </location>
</feature>
<dbReference type="PANTHER" id="PTHR47627:SF1">
    <property type="entry name" value="RUBREDOXIN-1-RELATED"/>
    <property type="match status" value="1"/>
</dbReference>
<evidence type="ECO:0000256" key="5">
    <source>
        <dbReference type="ARBA" id="ARBA00022982"/>
    </source>
</evidence>
<evidence type="ECO:0000259" key="8">
    <source>
        <dbReference type="PROSITE" id="PS50903"/>
    </source>
</evidence>
<dbReference type="RefSeq" id="WP_068618000.1">
    <property type="nucleotide sequence ID" value="NZ_CP016268.1"/>
</dbReference>
<dbReference type="InterPro" id="IPR024935">
    <property type="entry name" value="Rubredoxin_dom"/>
</dbReference>
<proteinExistence type="inferred from homology"/>
<keyword evidence="6" id="KW-0408">Iron</keyword>
<evidence type="ECO:0000256" key="3">
    <source>
        <dbReference type="ARBA" id="ARBA00022448"/>
    </source>
</evidence>
<gene>
    <name evidence="9" type="ORF">BA177_16420</name>
</gene>
<evidence type="ECO:0000313" key="10">
    <source>
        <dbReference type="Proteomes" id="UP000092695"/>
    </source>
</evidence>
<dbReference type="PANTHER" id="PTHR47627">
    <property type="entry name" value="RUBREDOXIN"/>
    <property type="match status" value="1"/>
</dbReference>
<organism evidence="9 10">
    <name type="scientific">Woeseia oceani</name>
    <dbReference type="NCBI Taxonomy" id="1548547"/>
    <lineage>
        <taxon>Bacteria</taxon>
        <taxon>Pseudomonadati</taxon>
        <taxon>Pseudomonadota</taxon>
        <taxon>Gammaproteobacteria</taxon>
        <taxon>Woeseiales</taxon>
        <taxon>Woeseiaceae</taxon>
        <taxon>Woeseia</taxon>
    </lineage>
</organism>
<feature type="region of interest" description="Disordered" evidence="7">
    <location>
        <begin position="1"/>
        <end position="20"/>
    </location>
</feature>
<dbReference type="PROSITE" id="PS00202">
    <property type="entry name" value="RUBREDOXIN"/>
    <property type="match status" value="1"/>
</dbReference>
<dbReference type="GO" id="GO:0009055">
    <property type="term" value="F:electron transfer activity"/>
    <property type="evidence" value="ECO:0007669"/>
    <property type="project" value="TreeGrafter"/>
</dbReference>
<keyword evidence="10" id="KW-1185">Reference proteome</keyword>
<evidence type="ECO:0000256" key="2">
    <source>
        <dbReference type="ARBA" id="ARBA00005337"/>
    </source>
</evidence>
<evidence type="ECO:0000256" key="7">
    <source>
        <dbReference type="SAM" id="MobiDB-lite"/>
    </source>
</evidence>
<evidence type="ECO:0000256" key="1">
    <source>
        <dbReference type="ARBA" id="ARBA00001965"/>
    </source>
</evidence>
<dbReference type="InterPro" id="IPR050526">
    <property type="entry name" value="Rubredoxin_ET"/>
</dbReference>
<dbReference type="Gene3D" id="2.20.28.10">
    <property type="match status" value="1"/>
</dbReference>
<dbReference type="InterPro" id="IPR018527">
    <property type="entry name" value="Rubredoxin_Fe_BS"/>
</dbReference>
<name>A0A193LJE8_9GAMM</name>
<dbReference type="OrthoDB" id="9808980at2"/>
<keyword evidence="5" id="KW-0249">Electron transport</keyword>
<comment type="cofactor">
    <cofactor evidence="1">
        <name>Fe(3+)</name>
        <dbReference type="ChEBI" id="CHEBI:29034"/>
    </cofactor>
</comment>
<dbReference type="STRING" id="1548547.BA177_16420"/>